<evidence type="ECO:0000259" key="2">
    <source>
        <dbReference type="Pfam" id="PF22936"/>
    </source>
</evidence>
<feature type="domain" description="Retrovirus-related Pol polyprotein from transposon TNT 1-94-like beta-barrel" evidence="2">
    <location>
        <begin position="325"/>
        <end position="405"/>
    </location>
</feature>
<evidence type="ECO:0000313" key="3">
    <source>
        <dbReference type="EMBL" id="KAJ9552513.1"/>
    </source>
</evidence>
<dbReference type="Pfam" id="PF22936">
    <property type="entry name" value="Pol_BBD"/>
    <property type="match status" value="1"/>
</dbReference>
<reference evidence="3" key="1">
    <citation type="submission" date="2023-03" db="EMBL/GenBank/DDBJ databases">
        <title>Chromosome-scale reference genome and RAD-based genetic map of yellow starthistle (Centaurea solstitialis) reveal putative structural variation and QTLs associated with invader traits.</title>
        <authorList>
            <person name="Reatini B."/>
            <person name="Cang F.A."/>
            <person name="Jiang Q."/>
            <person name="Mckibben M.T.W."/>
            <person name="Barker M.S."/>
            <person name="Rieseberg L.H."/>
            <person name="Dlugosch K.M."/>
        </authorList>
    </citation>
    <scope>NUCLEOTIDE SEQUENCE</scope>
    <source>
        <strain evidence="3">CAN-66</strain>
        <tissue evidence="3">Leaf</tissue>
    </source>
</reference>
<comment type="caution">
    <text evidence="3">The sequence shown here is derived from an EMBL/GenBank/DDBJ whole genome shotgun (WGS) entry which is preliminary data.</text>
</comment>
<evidence type="ECO:0000256" key="1">
    <source>
        <dbReference type="SAM" id="MobiDB-lite"/>
    </source>
</evidence>
<evidence type="ECO:0000313" key="4">
    <source>
        <dbReference type="Proteomes" id="UP001172457"/>
    </source>
</evidence>
<sequence length="513" mass="56141">MVGQTSSGMMSPRGGMLILFTAAGGASATLQFPALAVRLDRSNYSLWRGTIRSALEAYELDSFLASGTAPSSTLPPKEGSTDSVPNPAFAIWKRKDRLVLLWLRSTLTSSLLGHVARATTTSEVWLMLEQMFHAQTRARQMHLKQQLQTLAKGSMSILEYVKKKRAISDSLAECLTIVSDEDFVSFLLFGLGPEYGTFKSALSIRIEPITSDDLLGLLLREEQRLEDDNNGASLLSANIATKRPSAGRSSMGLSSAPSIDRPKSICQICSKPYHEARNCHQRLNLALFPATNRKSGDRQRQQQPTNSKQAHIAYGNNPSTLTDPWVVDSGATNHVTADLGNLSIQSEYTGTDNLVVGSGEPLPITHIGQSVLTSKHVSKPLSLNNILVVPKISKNLVSVSQLCKDNNVSIEFDANDCYVKSLQGQRILKGVVENGLLLGFWWTSDQTGCLEILPELLELDPPVMNLTNDLLADQQLRIPEHPNKLRTSFGLIVGVDYEGERERDSLGFYGCGN</sequence>
<dbReference type="Pfam" id="PF14223">
    <property type="entry name" value="Retrotran_gag_2"/>
    <property type="match status" value="1"/>
</dbReference>
<proteinExistence type="predicted"/>
<feature type="region of interest" description="Disordered" evidence="1">
    <location>
        <begin position="290"/>
        <end position="315"/>
    </location>
</feature>
<name>A0AA38T8V5_9ASTR</name>
<dbReference type="InterPro" id="IPR054722">
    <property type="entry name" value="PolX-like_BBD"/>
</dbReference>
<keyword evidence="4" id="KW-1185">Reference proteome</keyword>
<dbReference type="AlphaFoldDB" id="A0AA38T8V5"/>
<protein>
    <recommendedName>
        <fullName evidence="2">Retrovirus-related Pol polyprotein from transposon TNT 1-94-like beta-barrel domain-containing protein</fullName>
    </recommendedName>
</protein>
<dbReference type="Proteomes" id="UP001172457">
    <property type="component" value="Chromosome 4"/>
</dbReference>
<organism evidence="3 4">
    <name type="scientific">Centaurea solstitialis</name>
    <name type="common">yellow star-thistle</name>
    <dbReference type="NCBI Taxonomy" id="347529"/>
    <lineage>
        <taxon>Eukaryota</taxon>
        <taxon>Viridiplantae</taxon>
        <taxon>Streptophyta</taxon>
        <taxon>Embryophyta</taxon>
        <taxon>Tracheophyta</taxon>
        <taxon>Spermatophyta</taxon>
        <taxon>Magnoliopsida</taxon>
        <taxon>eudicotyledons</taxon>
        <taxon>Gunneridae</taxon>
        <taxon>Pentapetalae</taxon>
        <taxon>asterids</taxon>
        <taxon>campanulids</taxon>
        <taxon>Asterales</taxon>
        <taxon>Asteraceae</taxon>
        <taxon>Carduoideae</taxon>
        <taxon>Cardueae</taxon>
        <taxon>Centaureinae</taxon>
        <taxon>Centaurea</taxon>
    </lineage>
</organism>
<accession>A0AA38T8V5</accession>
<dbReference type="PANTHER" id="PTHR47481">
    <property type="match status" value="1"/>
</dbReference>
<dbReference type="EMBL" id="JARYMX010000004">
    <property type="protein sequence ID" value="KAJ9552513.1"/>
    <property type="molecule type" value="Genomic_DNA"/>
</dbReference>
<gene>
    <name evidence="3" type="ORF">OSB04_016558</name>
</gene>
<dbReference type="PANTHER" id="PTHR47481:SF28">
    <property type="entry name" value="RETROTRANSPOSON COPIA-LIKE N-TERMINAL DOMAIN-CONTAINING PROTEIN"/>
    <property type="match status" value="1"/>
</dbReference>